<proteinExistence type="predicted"/>
<evidence type="ECO:0000313" key="1">
    <source>
        <dbReference type="EMBL" id="EZF55240.1"/>
    </source>
</evidence>
<dbReference type="HOGENOM" id="CLU_1983164_0_0_1"/>
<dbReference type="Proteomes" id="UP000023758">
    <property type="component" value="Unassembled WGS sequence"/>
</dbReference>
<gene>
    <name evidence="1" type="ORF">H103_02079</name>
</gene>
<sequence length="126" mass="14130">MQAQGSCNPGTSIYALSQDKHARVPLLRSSLRPSTTPRLREFRAGQRVPSSADELIHCFWLLESESMEGQKASSDVSHLSPCCLFFLVMQCHRVLLYLCLLRDLAFCISYSCFSVAFASVSICRCF</sequence>
<protein>
    <submittedName>
        <fullName evidence="1">Uncharacterized protein</fullName>
    </submittedName>
</protein>
<dbReference type="AlphaFoldDB" id="A0A022W9Z5"/>
<accession>A0A022W9Z5</accession>
<dbReference type="EMBL" id="KK207754">
    <property type="protein sequence ID" value="EZF55240.1"/>
    <property type="molecule type" value="Genomic_DNA"/>
</dbReference>
<organism evidence="1">
    <name type="scientific">Trichophyton rubrum CBS 288.86</name>
    <dbReference type="NCBI Taxonomy" id="1215330"/>
    <lineage>
        <taxon>Eukaryota</taxon>
        <taxon>Fungi</taxon>
        <taxon>Dikarya</taxon>
        <taxon>Ascomycota</taxon>
        <taxon>Pezizomycotina</taxon>
        <taxon>Eurotiomycetes</taxon>
        <taxon>Eurotiomycetidae</taxon>
        <taxon>Onygenales</taxon>
        <taxon>Arthrodermataceae</taxon>
        <taxon>Trichophyton</taxon>
    </lineage>
</organism>
<name>A0A022W9Z5_TRIRU</name>
<reference evidence="1" key="1">
    <citation type="submission" date="2014-02" db="EMBL/GenBank/DDBJ databases">
        <title>The Genome Sequence of Trichophyton rubrum (morphotype fischeri) CBS 288.86.</title>
        <authorList>
            <consortium name="The Broad Institute Genomics Platform"/>
            <person name="Cuomo C.A."/>
            <person name="White T.C."/>
            <person name="Graser Y."/>
            <person name="Martinez-Rossi N."/>
            <person name="Heitman J."/>
            <person name="Young S.K."/>
            <person name="Zeng Q."/>
            <person name="Gargeya S."/>
            <person name="Abouelleil A."/>
            <person name="Alvarado L."/>
            <person name="Chapman S.B."/>
            <person name="Gainer-Dewar J."/>
            <person name="Goldberg J."/>
            <person name="Griggs A."/>
            <person name="Gujja S."/>
            <person name="Hansen M."/>
            <person name="Howarth C."/>
            <person name="Imamovic A."/>
            <person name="Larimer J."/>
            <person name="Martinez D."/>
            <person name="Murphy C."/>
            <person name="Pearson M.D."/>
            <person name="Persinoti G."/>
            <person name="Poon T."/>
            <person name="Priest M."/>
            <person name="Roberts A.D."/>
            <person name="Saif S."/>
            <person name="Shea T.D."/>
            <person name="Sykes S.N."/>
            <person name="Wortman J."/>
            <person name="Nusbaum C."/>
            <person name="Birren B."/>
        </authorList>
    </citation>
    <scope>NUCLEOTIDE SEQUENCE [LARGE SCALE GENOMIC DNA]</scope>
    <source>
        <strain evidence="1">CBS 288.86</strain>
    </source>
</reference>